<evidence type="ECO:0000313" key="1">
    <source>
        <dbReference type="EMBL" id="KAI2386324.1"/>
    </source>
</evidence>
<sequence length="356" mass="39771">MASPAHCYYCFECISASFKGEEAPNLQVIEALWEEYEAYKSLVSRSAQDQEEWEGLVGRQEDQVKKADAPRRDCDEVSLHSKQPENLSGPADSRLPSISRLRGILSPRSSNASTPSTLSSTSSSHSTTSSMTSQSIDSPPLSLQQKSYGSICRNVTNLEYPLFVTWNVIGRDGHKQLRGCIGTFEPQDLSSGLQSYSLSSAFGDTRFSPIPASLLPSLSCSLTLLSSFEVCSHAMDWVLGTHGIRISFTHNGKRYGATYLPDVPVEQCWTKEETVESLMRKAGWDGRPVHGSVARRFPKSGLNDTQRPRKPWEEVEDFKTVRYQGLKANATYSQWQEWRKWVSLLGDRDAILERAT</sequence>
<accession>A0ACB8UVT0</accession>
<comment type="caution">
    <text evidence="1">The sequence shown here is derived from an EMBL/GenBank/DDBJ whole genome shotgun (WGS) entry which is preliminary data.</text>
</comment>
<reference evidence="1" key="1">
    <citation type="journal article" date="2022" name="bioRxiv">
        <title>Population genetic analysis of Ophidiomyces ophidiicola, the causative agent of snake fungal disease, indicates recent introductions to the USA.</title>
        <authorList>
            <person name="Ladner J.T."/>
            <person name="Palmer J.M."/>
            <person name="Ettinger C.L."/>
            <person name="Stajich J.E."/>
            <person name="Farrell T.M."/>
            <person name="Glorioso B.M."/>
            <person name="Lawson B."/>
            <person name="Price S.J."/>
            <person name="Stengle A.G."/>
            <person name="Grear D.A."/>
            <person name="Lorch J.M."/>
        </authorList>
    </citation>
    <scope>NUCLEOTIDE SEQUENCE</scope>
    <source>
        <strain evidence="1">NWHC 24266-5</strain>
    </source>
</reference>
<organism evidence="1">
    <name type="scientific">Ophidiomyces ophidiicola</name>
    <dbReference type="NCBI Taxonomy" id="1387563"/>
    <lineage>
        <taxon>Eukaryota</taxon>
        <taxon>Fungi</taxon>
        <taxon>Dikarya</taxon>
        <taxon>Ascomycota</taxon>
        <taxon>Pezizomycotina</taxon>
        <taxon>Eurotiomycetes</taxon>
        <taxon>Eurotiomycetidae</taxon>
        <taxon>Onygenales</taxon>
        <taxon>Onygenaceae</taxon>
        <taxon>Ophidiomyces</taxon>
    </lineage>
</organism>
<dbReference type="EMBL" id="JALBCA010000049">
    <property type="protein sequence ID" value="KAI2386324.1"/>
    <property type="molecule type" value="Genomic_DNA"/>
</dbReference>
<gene>
    <name evidence="1" type="ORF">LOY88_003646</name>
</gene>
<protein>
    <submittedName>
        <fullName evidence="1">Uncharacterized protein</fullName>
    </submittedName>
</protein>
<name>A0ACB8UVT0_9EURO</name>
<proteinExistence type="predicted"/>